<dbReference type="AlphaFoldDB" id="A0A1R2CKF6"/>
<evidence type="ECO:0000313" key="1">
    <source>
        <dbReference type="EMBL" id="OMJ89504.1"/>
    </source>
</evidence>
<protein>
    <submittedName>
        <fullName evidence="1">Uncharacterized protein</fullName>
    </submittedName>
</protein>
<sequence length="108" mass="12854">MSLFSNLEATFESDIKSWTDEVHHRINLKAHQQSEQYNYDFYQEEAFHKPGKYVWEIKNSNKFEIKSSLAKASISTWVTEEPSDFPYEEIPNIFQENLILFSIQKSKQ</sequence>
<keyword evidence="2" id="KW-1185">Reference proteome</keyword>
<comment type="caution">
    <text evidence="1">The sequence shown here is derived from an EMBL/GenBank/DDBJ whole genome shotgun (WGS) entry which is preliminary data.</text>
</comment>
<proteinExistence type="predicted"/>
<gene>
    <name evidence="1" type="ORF">SteCoe_8300</name>
</gene>
<dbReference type="Proteomes" id="UP000187209">
    <property type="component" value="Unassembled WGS sequence"/>
</dbReference>
<name>A0A1R2CKF6_9CILI</name>
<reference evidence="1 2" key="1">
    <citation type="submission" date="2016-11" db="EMBL/GenBank/DDBJ databases">
        <title>The macronuclear genome of Stentor coeruleus: a giant cell with tiny introns.</title>
        <authorList>
            <person name="Slabodnick M."/>
            <person name="Ruby J.G."/>
            <person name="Reiff S.B."/>
            <person name="Swart E.C."/>
            <person name="Gosai S."/>
            <person name="Prabakaran S."/>
            <person name="Witkowska E."/>
            <person name="Larue G.E."/>
            <person name="Fisher S."/>
            <person name="Freeman R.M."/>
            <person name="Gunawardena J."/>
            <person name="Chu W."/>
            <person name="Stover N.A."/>
            <person name="Gregory B.D."/>
            <person name="Nowacki M."/>
            <person name="Derisi J."/>
            <person name="Roy S.W."/>
            <person name="Marshall W.F."/>
            <person name="Sood P."/>
        </authorList>
    </citation>
    <scope>NUCLEOTIDE SEQUENCE [LARGE SCALE GENOMIC DNA]</scope>
    <source>
        <strain evidence="1">WM001</strain>
    </source>
</reference>
<organism evidence="1 2">
    <name type="scientific">Stentor coeruleus</name>
    <dbReference type="NCBI Taxonomy" id="5963"/>
    <lineage>
        <taxon>Eukaryota</taxon>
        <taxon>Sar</taxon>
        <taxon>Alveolata</taxon>
        <taxon>Ciliophora</taxon>
        <taxon>Postciliodesmatophora</taxon>
        <taxon>Heterotrichea</taxon>
        <taxon>Heterotrichida</taxon>
        <taxon>Stentoridae</taxon>
        <taxon>Stentor</taxon>
    </lineage>
</organism>
<dbReference type="EMBL" id="MPUH01000124">
    <property type="protein sequence ID" value="OMJ89504.1"/>
    <property type="molecule type" value="Genomic_DNA"/>
</dbReference>
<evidence type="ECO:0000313" key="2">
    <source>
        <dbReference type="Proteomes" id="UP000187209"/>
    </source>
</evidence>
<accession>A0A1R2CKF6</accession>